<gene>
    <name evidence="1" type="ORF">SAMN05660282_01502</name>
</gene>
<accession>A0A1I2TP39</accession>
<dbReference type="STRING" id="185761.SAMN05660282_01502"/>
<protein>
    <submittedName>
        <fullName evidence="1">Uncharacterized protein</fullName>
    </submittedName>
</protein>
<name>A0A1I2TP39_9CORY</name>
<dbReference type="EMBL" id="FOPJ01000008">
    <property type="protein sequence ID" value="SFG64101.1"/>
    <property type="molecule type" value="Genomic_DNA"/>
</dbReference>
<dbReference type="RefSeq" id="WP_177180112.1">
    <property type="nucleotide sequence ID" value="NZ_FOPJ01000008.1"/>
</dbReference>
<reference evidence="1 2" key="1">
    <citation type="submission" date="2016-10" db="EMBL/GenBank/DDBJ databases">
        <authorList>
            <person name="de Groot N.N."/>
        </authorList>
    </citation>
    <scope>NUCLEOTIDE SEQUENCE [LARGE SCALE GENOMIC DNA]</scope>
    <source>
        <strain>J11</strain>
        <strain evidence="2">PG 39</strain>
    </source>
</reference>
<dbReference type="Proteomes" id="UP000199065">
    <property type="component" value="Unassembled WGS sequence"/>
</dbReference>
<proteinExistence type="predicted"/>
<organism evidence="1 2">
    <name type="scientific">Corynebacterium spheniscorum</name>
    <dbReference type="NCBI Taxonomy" id="185761"/>
    <lineage>
        <taxon>Bacteria</taxon>
        <taxon>Bacillati</taxon>
        <taxon>Actinomycetota</taxon>
        <taxon>Actinomycetes</taxon>
        <taxon>Mycobacteriales</taxon>
        <taxon>Corynebacteriaceae</taxon>
        <taxon>Corynebacterium</taxon>
    </lineage>
</organism>
<keyword evidence="2" id="KW-1185">Reference proteome</keyword>
<evidence type="ECO:0000313" key="1">
    <source>
        <dbReference type="EMBL" id="SFG64101.1"/>
    </source>
</evidence>
<sequence>MNLILILQDPILMATRWLNEFILHNLFLDPLFNEPPFDERPSGIYIPKLSS</sequence>
<dbReference type="AlphaFoldDB" id="A0A1I2TP39"/>
<evidence type="ECO:0000313" key="2">
    <source>
        <dbReference type="Proteomes" id="UP000199065"/>
    </source>
</evidence>